<dbReference type="GeneID" id="97331394"/>
<accession>A0ABS0LC25</accession>
<dbReference type="RefSeq" id="WP_088267597.1">
    <property type="nucleotide sequence ID" value="NZ_CBCSFR010000026.1"/>
</dbReference>
<gene>
    <name evidence="2" type="ORF">I4J41_06230</name>
</gene>
<dbReference type="Gene3D" id="3.40.50.720">
    <property type="entry name" value="NAD(P)-binding Rossmann-like Domain"/>
    <property type="match status" value="1"/>
</dbReference>
<evidence type="ECO:0000313" key="2">
    <source>
        <dbReference type="EMBL" id="MBG9354214.1"/>
    </source>
</evidence>
<protein>
    <submittedName>
        <fullName evidence="2">GDP-mannose 4,6-dehydratase</fullName>
    </submittedName>
</protein>
<reference evidence="2 3" key="1">
    <citation type="journal article" date="2020" name="J. Clin. Microbiol.">
        <title>Assessing the Genetic Diversity of Austrian Corynebacterium diphtheriae Clinical Isolates, 2011-2019.</title>
        <authorList>
            <person name="Schaeffer J."/>
            <person name="Huhulescu S."/>
            <person name="Stoeger A."/>
            <person name="Allerberger F."/>
            <person name="Ruppitsch W."/>
        </authorList>
    </citation>
    <scope>NUCLEOTIDE SEQUENCE [LARGE SCALE GENOMIC DNA]</scope>
    <source>
        <strain evidence="2 3">04-17</strain>
    </source>
</reference>
<dbReference type="Pfam" id="PF16363">
    <property type="entry name" value="GDP_Man_Dehyd"/>
    <property type="match status" value="1"/>
</dbReference>
<dbReference type="EMBL" id="JADQUG010000020">
    <property type="protein sequence ID" value="MBG9354214.1"/>
    <property type="molecule type" value="Genomic_DNA"/>
</dbReference>
<dbReference type="InterPro" id="IPR036291">
    <property type="entry name" value="NAD(P)-bd_dom_sf"/>
</dbReference>
<comment type="caution">
    <text evidence="2">The sequence shown here is derived from an EMBL/GenBank/DDBJ whole genome shotgun (WGS) entry which is preliminary data.</text>
</comment>
<dbReference type="InterPro" id="IPR016040">
    <property type="entry name" value="NAD(P)-bd_dom"/>
</dbReference>
<keyword evidence="3" id="KW-1185">Reference proteome</keyword>
<organism evidence="2 3">
    <name type="scientific">Corynebacterium belfantii</name>
    <dbReference type="NCBI Taxonomy" id="2014537"/>
    <lineage>
        <taxon>Bacteria</taxon>
        <taxon>Bacillati</taxon>
        <taxon>Actinomycetota</taxon>
        <taxon>Actinomycetes</taxon>
        <taxon>Mycobacteriales</taxon>
        <taxon>Corynebacteriaceae</taxon>
        <taxon>Corynebacterium</taxon>
    </lineage>
</organism>
<evidence type="ECO:0000259" key="1">
    <source>
        <dbReference type="Pfam" id="PF16363"/>
    </source>
</evidence>
<dbReference type="Proteomes" id="UP000615580">
    <property type="component" value="Unassembled WGS sequence"/>
</dbReference>
<name>A0ABS0LC25_9CORY</name>
<evidence type="ECO:0000313" key="3">
    <source>
        <dbReference type="Proteomes" id="UP000615580"/>
    </source>
</evidence>
<sequence length="122" mass="12921">MTTDIRLDQPHTVIVAGGAGFIGANFVRNVVSTTNWSVVVVDKLTYAGNLANLEGLPGERVDVVAGDICDENLVNSAASSADIIVNFAAESHNDRSLHAAKSFLKTNVEGTFVCSSCIRLKK</sequence>
<dbReference type="SUPFAM" id="SSF51735">
    <property type="entry name" value="NAD(P)-binding Rossmann-fold domains"/>
    <property type="match status" value="1"/>
</dbReference>
<feature type="domain" description="NAD(P)-binding" evidence="1">
    <location>
        <begin position="15"/>
        <end position="119"/>
    </location>
</feature>
<dbReference type="PANTHER" id="PTHR43000">
    <property type="entry name" value="DTDP-D-GLUCOSE 4,6-DEHYDRATASE-RELATED"/>
    <property type="match status" value="1"/>
</dbReference>
<proteinExistence type="predicted"/>